<dbReference type="InterPro" id="IPR016187">
    <property type="entry name" value="CTDL_fold"/>
</dbReference>
<dbReference type="SUPFAM" id="SSF56436">
    <property type="entry name" value="C-type lectin-like"/>
    <property type="match status" value="1"/>
</dbReference>
<dbReference type="Pfam" id="PF03781">
    <property type="entry name" value="FGE-sulfatase"/>
    <property type="match status" value="1"/>
</dbReference>
<name>A0A1T5B9X6_9SPHI</name>
<keyword evidence="2" id="KW-0449">Lipoprotein</keyword>
<keyword evidence="3" id="KW-1185">Reference proteome</keyword>
<feature type="domain" description="Sulfatase-modifying factor enzyme-like" evidence="1">
    <location>
        <begin position="61"/>
        <end position="373"/>
    </location>
</feature>
<proteinExistence type="predicted"/>
<protein>
    <submittedName>
        <fullName evidence="2">Gliding motility-associated lipoprotein GldJ/gliding motility-associated lipoprotein GldJ,TIGR03530</fullName>
    </submittedName>
</protein>
<dbReference type="AlphaFoldDB" id="A0A1T5B9X6"/>
<accession>A0A1T5B9X6</accession>
<dbReference type="EMBL" id="FUZF01000002">
    <property type="protein sequence ID" value="SKB44081.1"/>
    <property type="molecule type" value="Genomic_DNA"/>
</dbReference>
<dbReference type="InterPro" id="IPR005532">
    <property type="entry name" value="SUMF_dom"/>
</dbReference>
<gene>
    <name evidence="2" type="ORF">SAMN05660841_00494</name>
</gene>
<dbReference type="STRING" id="1513896.SAMN05660841_00494"/>
<dbReference type="OrthoDB" id="9773278at2"/>
<evidence type="ECO:0000313" key="2">
    <source>
        <dbReference type="EMBL" id="SKB44081.1"/>
    </source>
</evidence>
<dbReference type="InterPro" id="IPR042095">
    <property type="entry name" value="SUMF_sf"/>
</dbReference>
<organism evidence="2 3">
    <name type="scientific">Sphingobacterium nematocida</name>
    <dbReference type="NCBI Taxonomy" id="1513896"/>
    <lineage>
        <taxon>Bacteria</taxon>
        <taxon>Pseudomonadati</taxon>
        <taxon>Bacteroidota</taxon>
        <taxon>Sphingobacteriia</taxon>
        <taxon>Sphingobacteriales</taxon>
        <taxon>Sphingobacteriaceae</taxon>
        <taxon>Sphingobacterium</taxon>
    </lineage>
</organism>
<dbReference type="PANTHER" id="PTHR23150:SF19">
    <property type="entry name" value="FORMYLGLYCINE-GENERATING ENZYME"/>
    <property type="match status" value="1"/>
</dbReference>
<reference evidence="3" key="1">
    <citation type="submission" date="2017-02" db="EMBL/GenBank/DDBJ databases">
        <authorList>
            <person name="Varghese N."/>
            <person name="Submissions S."/>
        </authorList>
    </citation>
    <scope>NUCLEOTIDE SEQUENCE [LARGE SCALE GENOMIC DNA]</scope>
    <source>
        <strain evidence="3">DSM 24091</strain>
    </source>
</reference>
<evidence type="ECO:0000259" key="1">
    <source>
        <dbReference type="Pfam" id="PF03781"/>
    </source>
</evidence>
<dbReference type="PANTHER" id="PTHR23150">
    <property type="entry name" value="SULFATASE MODIFYING FACTOR 1, 2"/>
    <property type="match status" value="1"/>
</dbReference>
<dbReference type="Gene3D" id="3.90.1580.10">
    <property type="entry name" value="paralog of FGE (formylglycine-generating enzyme)"/>
    <property type="match status" value="1"/>
</dbReference>
<evidence type="ECO:0000313" key="3">
    <source>
        <dbReference type="Proteomes" id="UP000190150"/>
    </source>
</evidence>
<dbReference type="RefSeq" id="WP_079640883.1">
    <property type="nucleotide sequence ID" value="NZ_FUZF01000002.1"/>
</dbReference>
<dbReference type="Proteomes" id="UP000190150">
    <property type="component" value="Unassembled WGS sequence"/>
</dbReference>
<dbReference type="InterPro" id="IPR051043">
    <property type="entry name" value="Sulfatase_Mod_Factor_Kinase"/>
</dbReference>
<sequence>MNYLRFVITSAVIVVASSVLMTSCKSKSRRGDVSDKTGVRYNDPYNGGLQINRKIKESPGPGLIGIEGGSFVMGGSLNEDLGFSHDNLRRKVTVASFYIDETEVSNADWLEYLHWIAQSYPQDGKLYYDALPDSLVWRNPLSYNEPYVNFYLRHPSFQDYPVVGVSWEQANAYCQWRTDRVNENILRERGILVDYKTLSEQQQQVGQAYNTDMYLNGQYQGAGIDGKNMPADNKIGAQKDAKRTVRMEDGILKQPYRLPTEAEWEYAALGLIGNTYDGNIETSKAYPWNGLGVRDASRKNQGKMMANFKITSGNNMGVAGDLNDGGDITVPVKSYKPNDFGLYNMAGNVNEWVSDVYRQLSYEDFEDFNPFRGHVFMDNQYENAETRTLAKDKYGRPIKVPAKAARKQTWEELQASKAGDPNSTSYDYDVRGFKDEEQKALYGKTTLVNDKSRVFKGGSWNDRAYWLNPATRRYMQQNESNAMTGFRCAMTMVGNVFGPGR</sequence>
<dbReference type="PROSITE" id="PS51257">
    <property type="entry name" value="PROKAR_LIPOPROTEIN"/>
    <property type="match status" value="1"/>
</dbReference>